<keyword evidence="3" id="KW-1185">Reference proteome</keyword>
<proteinExistence type="predicted"/>
<feature type="transmembrane region" description="Helical" evidence="1">
    <location>
        <begin position="313"/>
        <end position="333"/>
    </location>
</feature>
<dbReference type="EMBL" id="JACSQV010000007">
    <property type="protein sequence ID" value="MBD7918594.1"/>
    <property type="molecule type" value="Genomic_DNA"/>
</dbReference>
<feature type="transmembrane region" description="Helical" evidence="1">
    <location>
        <begin position="288"/>
        <end position="306"/>
    </location>
</feature>
<sequence length="409" mass="43792">MTTLAQVVLLLTLLAEPLLALAVDLRPHLRAPRRAVGHGREAADDPRAAADLTVVVPLDGDVRELDRLAWLHDEGARVLLVTTGAQGPAFHRRLWAVAGEHGFRVHVAGTRRQPGAAQRARPGRTALLGDAHATLTSTYVVCVDPGTVISSPLRQVVGALAAAGLDVGTVTTAVAPHGLLARVQRVEDELAGRLRHRVPWLVRGGVHVARRAAHADLLRRHTRFGAGDDAELGVLGVARGLRVGHLDVAATGRGARSARDWWAERLTEVAGVVRLSLLHPHLGVRRPSLHLLPAAGAFALVPLLWWSVLHVPWVLVLVVVAHGALTAALTRGLRDPVAWLYPLYAVVRAFVLLPLGVLAYVVAAVRAGDAGTLRVRDPWWSADPADAPVVRRLPGPGPARATDWWAGRR</sequence>
<keyword evidence="1" id="KW-0472">Membrane</keyword>
<feature type="transmembrane region" description="Helical" evidence="1">
    <location>
        <begin position="339"/>
        <end position="365"/>
    </location>
</feature>
<keyword evidence="1" id="KW-1133">Transmembrane helix</keyword>
<evidence type="ECO:0000256" key="1">
    <source>
        <dbReference type="SAM" id="Phobius"/>
    </source>
</evidence>
<keyword evidence="1" id="KW-0812">Transmembrane</keyword>
<dbReference type="Proteomes" id="UP000604241">
    <property type="component" value="Unassembled WGS sequence"/>
</dbReference>
<accession>A0ABR8QE71</accession>
<evidence type="ECO:0008006" key="4">
    <source>
        <dbReference type="Google" id="ProtNLM"/>
    </source>
</evidence>
<evidence type="ECO:0000313" key="3">
    <source>
        <dbReference type="Proteomes" id="UP000604241"/>
    </source>
</evidence>
<reference evidence="2 3" key="1">
    <citation type="submission" date="2020-08" db="EMBL/GenBank/DDBJ databases">
        <title>A Genomic Blueprint of the Chicken Gut Microbiome.</title>
        <authorList>
            <person name="Gilroy R."/>
            <person name="Ravi A."/>
            <person name="Getino M."/>
            <person name="Pursley I."/>
            <person name="Horton D.L."/>
            <person name="Alikhan N.-F."/>
            <person name="Baker D."/>
            <person name="Gharbi K."/>
            <person name="Hall N."/>
            <person name="Watson M."/>
            <person name="Adriaenssens E.M."/>
            <person name="Foster-Nyarko E."/>
            <person name="Jarju S."/>
            <person name="Secka A."/>
            <person name="Antonio M."/>
            <person name="Oren A."/>
            <person name="Chaudhuri R."/>
            <person name="La Ragione R.M."/>
            <person name="Hildebrand F."/>
            <person name="Pallen M.J."/>
        </authorList>
    </citation>
    <scope>NUCLEOTIDE SEQUENCE [LARGE SCALE GENOMIC DNA]</scope>
    <source>
        <strain evidence="2 3">Sa3CUA2</strain>
    </source>
</reference>
<evidence type="ECO:0000313" key="2">
    <source>
        <dbReference type="EMBL" id="MBD7918594.1"/>
    </source>
</evidence>
<gene>
    <name evidence="2" type="ORF">H9657_09945</name>
</gene>
<organism evidence="2 3">
    <name type="scientific">Cellulomonas avistercoris</name>
    <dbReference type="NCBI Taxonomy" id="2762242"/>
    <lineage>
        <taxon>Bacteria</taxon>
        <taxon>Bacillati</taxon>
        <taxon>Actinomycetota</taxon>
        <taxon>Actinomycetes</taxon>
        <taxon>Micrococcales</taxon>
        <taxon>Cellulomonadaceae</taxon>
        <taxon>Cellulomonas</taxon>
    </lineage>
</organism>
<dbReference type="RefSeq" id="WP_191782897.1">
    <property type="nucleotide sequence ID" value="NZ_JACSQV010000007.1"/>
</dbReference>
<protein>
    <recommendedName>
        <fullName evidence="4">Glycosyltransferase 2-like domain-containing protein</fullName>
    </recommendedName>
</protein>
<name>A0ABR8QE71_9CELL</name>
<comment type="caution">
    <text evidence="2">The sequence shown here is derived from an EMBL/GenBank/DDBJ whole genome shotgun (WGS) entry which is preliminary data.</text>
</comment>